<sequence length="104" mass="11696">MRIALLGPLAPWRGGLAQYLALLGESLMAHAEVRGFTFTRQYPGLLFPGRSQLDPAAERPRFPVEARLDSVLPWSWRRTAGALERFAPGAVVLKWWMPFFAPAF</sequence>
<gene>
    <name evidence="1" type="ORF">E6K81_11200</name>
</gene>
<evidence type="ECO:0000313" key="1">
    <source>
        <dbReference type="EMBL" id="TMQ70986.1"/>
    </source>
</evidence>
<dbReference type="GO" id="GO:0016740">
    <property type="term" value="F:transferase activity"/>
    <property type="evidence" value="ECO:0007669"/>
    <property type="project" value="UniProtKB-KW"/>
</dbReference>
<dbReference type="EMBL" id="VBPB01000192">
    <property type="protein sequence ID" value="TMQ70986.1"/>
    <property type="molecule type" value="Genomic_DNA"/>
</dbReference>
<dbReference type="Proteomes" id="UP000319771">
    <property type="component" value="Unassembled WGS sequence"/>
</dbReference>
<accession>A0A538U514</accession>
<proteinExistence type="predicted"/>
<reference evidence="1 2" key="1">
    <citation type="journal article" date="2019" name="Nat. Microbiol.">
        <title>Mediterranean grassland soil C-N compound turnover is dependent on rainfall and depth, and is mediated by genomically divergent microorganisms.</title>
        <authorList>
            <person name="Diamond S."/>
            <person name="Andeer P.F."/>
            <person name="Li Z."/>
            <person name="Crits-Christoph A."/>
            <person name="Burstein D."/>
            <person name="Anantharaman K."/>
            <person name="Lane K.R."/>
            <person name="Thomas B.C."/>
            <person name="Pan C."/>
            <person name="Northen T.R."/>
            <person name="Banfield J.F."/>
        </authorList>
    </citation>
    <scope>NUCLEOTIDE SEQUENCE [LARGE SCALE GENOMIC DNA]</scope>
    <source>
        <strain evidence="1">WS_11</strain>
    </source>
</reference>
<keyword evidence="1" id="KW-0808">Transferase</keyword>
<feature type="non-terminal residue" evidence="1">
    <location>
        <position position="104"/>
    </location>
</feature>
<name>A0A538U514_UNCEI</name>
<organism evidence="1 2">
    <name type="scientific">Eiseniibacteriota bacterium</name>
    <dbReference type="NCBI Taxonomy" id="2212470"/>
    <lineage>
        <taxon>Bacteria</taxon>
        <taxon>Candidatus Eiseniibacteriota</taxon>
    </lineage>
</organism>
<evidence type="ECO:0000313" key="2">
    <source>
        <dbReference type="Proteomes" id="UP000319771"/>
    </source>
</evidence>
<dbReference type="AlphaFoldDB" id="A0A538U514"/>
<comment type="caution">
    <text evidence="1">The sequence shown here is derived from an EMBL/GenBank/DDBJ whole genome shotgun (WGS) entry which is preliminary data.</text>
</comment>
<protein>
    <submittedName>
        <fullName evidence="1">Glycosyl transferase</fullName>
    </submittedName>
</protein>